<sequence>MSTESLNVGSLTFDVSIGGPTDGAPVLMLHGFPQTEVCFDATRQRLHEAGLHTIAPRQRGYSPRARPIGVEPYALKLLAEDAAGVLDALDVRYAHVVGHGIGALVAWQFAAQYPLRAMSLTAVSFGHPSALAEAMADDEDQKVRSRYLETFMQAGPPEKHLLANNARTLLATAPGGGIEALASVPALTAALNWYRANLRPGGAGLECPPIEVPTTLVWGNRDAIAGRRQAVASARYVRADFRLSEVPDVDHWVPLRAPAALASEIAMRTMRN</sequence>
<comment type="caution">
    <text evidence="2">The sequence shown here is derived from an EMBL/GenBank/DDBJ whole genome shotgun (WGS) entry which is preliminary data.</text>
</comment>
<dbReference type="PANTHER" id="PTHR43329">
    <property type="entry name" value="EPOXIDE HYDROLASE"/>
    <property type="match status" value="1"/>
</dbReference>
<gene>
    <name evidence="2" type="ORF">GCM10023147_16270</name>
</gene>
<dbReference type="Proteomes" id="UP001500635">
    <property type="component" value="Unassembled WGS sequence"/>
</dbReference>
<dbReference type="EMBL" id="BAABFR010000019">
    <property type="protein sequence ID" value="GAA4389479.1"/>
    <property type="molecule type" value="Genomic_DNA"/>
</dbReference>
<proteinExistence type="predicted"/>
<reference evidence="3" key="1">
    <citation type="journal article" date="2019" name="Int. J. Syst. Evol. Microbiol.">
        <title>The Global Catalogue of Microorganisms (GCM) 10K type strain sequencing project: providing services to taxonomists for standard genome sequencing and annotation.</title>
        <authorList>
            <consortium name="The Broad Institute Genomics Platform"/>
            <consortium name="The Broad Institute Genome Sequencing Center for Infectious Disease"/>
            <person name="Wu L."/>
            <person name="Ma J."/>
        </authorList>
    </citation>
    <scope>NUCLEOTIDE SEQUENCE [LARGE SCALE GENOMIC DNA]</scope>
    <source>
        <strain evidence="3">JCM 17688</strain>
    </source>
</reference>
<dbReference type="InterPro" id="IPR000073">
    <property type="entry name" value="AB_hydrolase_1"/>
</dbReference>
<organism evidence="2 3">
    <name type="scientific">Tsukamurella soli</name>
    <dbReference type="NCBI Taxonomy" id="644556"/>
    <lineage>
        <taxon>Bacteria</taxon>
        <taxon>Bacillati</taxon>
        <taxon>Actinomycetota</taxon>
        <taxon>Actinomycetes</taxon>
        <taxon>Mycobacteriales</taxon>
        <taxon>Tsukamurellaceae</taxon>
        <taxon>Tsukamurella</taxon>
    </lineage>
</organism>
<keyword evidence="2" id="KW-0378">Hydrolase</keyword>
<accession>A0ABP8JEB8</accession>
<dbReference type="SUPFAM" id="SSF53474">
    <property type="entry name" value="alpha/beta-Hydrolases"/>
    <property type="match status" value="1"/>
</dbReference>
<dbReference type="GO" id="GO:0016787">
    <property type="term" value="F:hydrolase activity"/>
    <property type="evidence" value="ECO:0007669"/>
    <property type="project" value="UniProtKB-KW"/>
</dbReference>
<evidence type="ECO:0000259" key="1">
    <source>
        <dbReference type="Pfam" id="PF12697"/>
    </source>
</evidence>
<feature type="domain" description="AB hydrolase-1" evidence="1">
    <location>
        <begin position="26"/>
        <end position="263"/>
    </location>
</feature>
<keyword evidence="3" id="KW-1185">Reference proteome</keyword>
<protein>
    <submittedName>
        <fullName evidence="2">Alpha/beta hydrolase</fullName>
    </submittedName>
</protein>
<dbReference type="InterPro" id="IPR029058">
    <property type="entry name" value="AB_hydrolase_fold"/>
</dbReference>
<evidence type="ECO:0000313" key="2">
    <source>
        <dbReference type="EMBL" id="GAA4389479.1"/>
    </source>
</evidence>
<name>A0ABP8JEB8_9ACTN</name>
<dbReference type="Gene3D" id="3.40.50.1820">
    <property type="entry name" value="alpha/beta hydrolase"/>
    <property type="match status" value="1"/>
</dbReference>
<dbReference type="Pfam" id="PF12697">
    <property type="entry name" value="Abhydrolase_6"/>
    <property type="match status" value="1"/>
</dbReference>
<evidence type="ECO:0000313" key="3">
    <source>
        <dbReference type="Proteomes" id="UP001500635"/>
    </source>
</evidence>